<sequence>MKEMTILHRMGEGGKCLIGMVHCLPLPGTLGHGGDMEKIYEKALTDARTLEAAGFDAVIVENTTDMPYARNLSAGQLAALAAITRCVVQAVRIPVGVDASFSDTPAALAAAYAAGAQFVRSPAFVDTVQVTGLGSIGPCAQEVLHMRRQLGAEDIAVFADVQVKHSHMVNPSVSLEESVQAAADCGADALIVTGLSTGLETPMETVSRAKEASKLPVIIGSGFAPEIAAQQLAVADGAIVGSALKQGGVITAPVDAGLCRLVVQAVRGRDVEEEGATL</sequence>
<evidence type="ECO:0000313" key="2">
    <source>
        <dbReference type="EMBL" id="MSB48565.1"/>
    </source>
</evidence>
<dbReference type="PANTHER" id="PTHR21381:SF3">
    <property type="entry name" value="SGC REGION PROTEIN SGCQ-RELATED"/>
    <property type="match status" value="1"/>
</dbReference>
<accession>A0A6I2RCZ5</accession>
<organism evidence="2 3">
    <name type="scientific">Flavonifractor plautii</name>
    <name type="common">Fusobacterium plautii</name>
    <dbReference type="NCBI Taxonomy" id="292800"/>
    <lineage>
        <taxon>Bacteria</taxon>
        <taxon>Bacillati</taxon>
        <taxon>Bacillota</taxon>
        <taxon>Clostridia</taxon>
        <taxon>Eubacteriales</taxon>
        <taxon>Oscillospiraceae</taxon>
        <taxon>Flavonifractor</taxon>
    </lineage>
</organism>
<dbReference type="PANTHER" id="PTHR21381">
    <property type="entry name" value="ZGC:162297"/>
    <property type="match status" value="1"/>
</dbReference>
<dbReference type="AlphaFoldDB" id="A0A6I2RCZ5"/>
<proteinExistence type="inferred from homology"/>
<comment type="similarity">
    <text evidence="1">Belongs to the BtpA family.</text>
</comment>
<comment type="caution">
    <text evidence="2">The sequence shown here is derived from an EMBL/GenBank/DDBJ whole genome shotgun (WGS) entry which is preliminary data.</text>
</comment>
<dbReference type="InterPro" id="IPR013785">
    <property type="entry name" value="Aldolase_TIM"/>
</dbReference>
<dbReference type="Proteomes" id="UP000429811">
    <property type="component" value="Unassembled WGS sequence"/>
</dbReference>
<protein>
    <submittedName>
        <fullName evidence="2">BtpA/SgcQ family protein</fullName>
    </submittedName>
</protein>
<evidence type="ECO:0000256" key="1">
    <source>
        <dbReference type="ARBA" id="ARBA00006007"/>
    </source>
</evidence>
<dbReference type="InterPro" id="IPR005137">
    <property type="entry name" value="BtpA"/>
</dbReference>
<dbReference type="EMBL" id="WKPO01000008">
    <property type="protein sequence ID" value="MSB48565.1"/>
    <property type="molecule type" value="Genomic_DNA"/>
</dbReference>
<dbReference type="RefSeq" id="WP_154250341.1">
    <property type="nucleotide sequence ID" value="NZ_CP095094.1"/>
</dbReference>
<dbReference type="Gene3D" id="3.20.20.70">
    <property type="entry name" value="Aldolase class I"/>
    <property type="match status" value="1"/>
</dbReference>
<name>A0A6I2RCZ5_FLAPL</name>
<dbReference type="CDD" id="cd04722">
    <property type="entry name" value="TIM_phosphate_binding"/>
    <property type="match status" value="1"/>
</dbReference>
<dbReference type="SUPFAM" id="SSF51366">
    <property type="entry name" value="Ribulose-phoshate binding barrel"/>
    <property type="match status" value="1"/>
</dbReference>
<reference evidence="2 3" key="1">
    <citation type="journal article" date="2019" name="Nat. Med.">
        <title>A library of human gut bacterial isolates paired with longitudinal multiomics data enables mechanistic microbiome research.</title>
        <authorList>
            <person name="Poyet M."/>
            <person name="Groussin M."/>
            <person name="Gibbons S.M."/>
            <person name="Avila-Pacheco J."/>
            <person name="Jiang X."/>
            <person name="Kearney S.M."/>
            <person name="Perrotta A.R."/>
            <person name="Berdy B."/>
            <person name="Zhao S."/>
            <person name="Lieberman T.D."/>
            <person name="Swanson P.K."/>
            <person name="Smith M."/>
            <person name="Roesemann S."/>
            <person name="Alexander J.E."/>
            <person name="Rich S.A."/>
            <person name="Livny J."/>
            <person name="Vlamakis H."/>
            <person name="Clish C."/>
            <person name="Bullock K."/>
            <person name="Deik A."/>
            <person name="Scott J."/>
            <person name="Pierce K.A."/>
            <person name="Xavier R.J."/>
            <person name="Alm E.J."/>
        </authorList>
    </citation>
    <scope>NUCLEOTIDE SEQUENCE [LARGE SCALE GENOMIC DNA]</scope>
    <source>
        <strain evidence="2 3">BIOML-A5</strain>
    </source>
</reference>
<evidence type="ECO:0000313" key="3">
    <source>
        <dbReference type="Proteomes" id="UP000429811"/>
    </source>
</evidence>
<dbReference type="Pfam" id="PF03437">
    <property type="entry name" value="BtpA"/>
    <property type="match status" value="1"/>
</dbReference>
<dbReference type="InterPro" id="IPR011060">
    <property type="entry name" value="RibuloseP-bd_barrel"/>
</dbReference>
<dbReference type="PIRSF" id="PIRSF005956">
    <property type="entry name" value="BtpA"/>
    <property type="match status" value="1"/>
</dbReference>
<dbReference type="NCBIfam" id="TIGR00259">
    <property type="entry name" value="thylakoid_BtpA"/>
    <property type="match status" value="1"/>
</dbReference>
<gene>
    <name evidence="2" type="ORF">GKE90_07600</name>
</gene>